<evidence type="ECO:0000313" key="5">
    <source>
        <dbReference type="Proteomes" id="UP000823399"/>
    </source>
</evidence>
<feature type="transmembrane region" description="Helical" evidence="2">
    <location>
        <begin position="177"/>
        <end position="199"/>
    </location>
</feature>
<dbReference type="OrthoDB" id="2976749at2759"/>
<keyword evidence="2" id="KW-0472">Membrane</keyword>
<feature type="transmembrane region" description="Helical" evidence="2">
    <location>
        <begin position="278"/>
        <end position="297"/>
    </location>
</feature>
<proteinExistence type="predicted"/>
<name>A0A9P7JLI1_9AGAM</name>
<dbReference type="AlphaFoldDB" id="A0A9P7JLI1"/>
<organism evidence="4 5">
    <name type="scientific">Suillus discolor</name>
    <dbReference type="NCBI Taxonomy" id="1912936"/>
    <lineage>
        <taxon>Eukaryota</taxon>
        <taxon>Fungi</taxon>
        <taxon>Dikarya</taxon>
        <taxon>Basidiomycota</taxon>
        <taxon>Agaricomycotina</taxon>
        <taxon>Agaricomycetes</taxon>
        <taxon>Agaricomycetidae</taxon>
        <taxon>Boletales</taxon>
        <taxon>Suillineae</taxon>
        <taxon>Suillaceae</taxon>
        <taxon>Suillus</taxon>
    </lineage>
</organism>
<comment type="caution">
    <text evidence="4">The sequence shown here is derived from an EMBL/GenBank/DDBJ whole genome shotgun (WGS) entry which is preliminary data.</text>
</comment>
<feature type="region of interest" description="Disordered" evidence="1">
    <location>
        <begin position="1"/>
        <end position="47"/>
    </location>
</feature>
<reference evidence="4" key="1">
    <citation type="journal article" date="2020" name="New Phytol.">
        <title>Comparative genomics reveals dynamic genome evolution in host specialist ectomycorrhizal fungi.</title>
        <authorList>
            <person name="Lofgren L.A."/>
            <person name="Nguyen N.H."/>
            <person name="Vilgalys R."/>
            <person name="Ruytinx J."/>
            <person name="Liao H.L."/>
            <person name="Branco S."/>
            <person name="Kuo A."/>
            <person name="LaButti K."/>
            <person name="Lipzen A."/>
            <person name="Andreopoulos W."/>
            <person name="Pangilinan J."/>
            <person name="Riley R."/>
            <person name="Hundley H."/>
            <person name="Na H."/>
            <person name="Barry K."/>
            <person name="Grigoriev I.V."/>
            <person name="Stajich J.E."/>
            <person name="Kennedy P.G."/>
        </authorList>
    </citation>
    <scope>NUCLEOTIDE SEQUENCE</scope>
    <source>
        <strain evidence="4">FC423</strain>
    </source>
</reference>
<protein>
    <recommendedName>
        <fullName evidence="3">DUF6533 domain-containing protein</fullName>
    </recommendedName>
</protein>
<keyword evidence="2" id="KW-1133">Transmembrane helix</keyword>
<feature type="transmembrane region" description="Helical" evidence="2">
    <location>
        <begin position="119"/>
        <end position="140"/>
    </location>
</feature>
<keyword evidence="2" id="KW-0812">Transmembrane</keyword>
<dbReference type="RefSeq" id="XP_041284950.1">
    <property type="nucleotide sequence ID" value="XM_041442669.1"/>
</dbReference>
<evidence type="ECO:0000256" key="2">
    <source>
        <dbReference type="SAM" id="Phobius"/>
    </source>
</evidence>
<dbReference type="Proteomes" id="UP000823399">
    <property type="component" value="Unassembled WGS sequence"/>
</dbReference>
<keyword evidence="5" id="KW-1185">Reference proteome</keyword>
<feature type="domain" description="DUF6533" evidence="3">
    <location>
        <begin position="90"/>
        <end position="130"/>
    </location>
</feature>
<dbReference type="GeneID" id="64704928"/>
<dbReference type="InterPro" id="IPR045340">
    <property type="entry name" value="DUF6533"/>
</dbReference>
<accession>A0A9P7JLI1</accession>
<evidence type="ECO:0000256" key="1">
    <source>
        <dbReference type="SAM" id="MobiDB-lite"/>
    </source>
</evidence>
<evidence type="ECO:0000313" key="4">
    <source>
        <dbReference type="EMBL" id="KAG2086591.1"/>
    </source>
</evidence>
<feature type="transmembrane region" description="Helical" evidence="2">
    <location>
        <begin position="223"/>
        <end position="250"/>
    </location>
</feature>
<dbReference type="Pfam" id="PF20151">
    <property type="entry name" value="DUF6533"/>
    <property type="match status" value="1"/>
</dbReference>
<gene>
    <name evidence="4" type="ORF">F5147DRAFT_781576</name>
</gene>
<feature type="transmembrane region" description="Helical" evidence="2">
    <location>
        <begin position="317"/>
        <end position="334"/>
    </location>
</feature>
<sequence>MTSASAGIRGGRNTGGRRDGSGGIAKVSRTGRRAPSDSSPGVRPELWPRSGQIPDILCDLIKAFPDLFSTPNSALPIFLPGAFIRNRCIYSPIAAGVVVVYDWVLTLGREIELIWRQRWSLMTALYLVVHTLCWNTIFCYHRSATYAIGLEDRCSQYSPTDLITLICIFVGGSRKMLIFLLIIFLAITIAWGVLMAIALKHTVAEALILSGTYMCDYGFKKDVGLLISMIWVLYTIWEVLALCLSLWIAVKHFRDLRRLGPLTGLTIRDCFKVLVKSHVLYFASFVSASCFQLVMFSPELENSNSTRTDILNNACQIFLSVQMYVLGPCLILSVREYYAKLVDESDAENSMNSIFFQERIHVPTSSTV</sequence>
<dbReference type="EMBL" id="JABBWM010000143">
    <property type="protein sequence ID" value="KAG2086591.1"/>
    <property type="molecule type" value="Genomic_DNA"/>
</dbReference>
<evidence type="ECO:0000259" key="3">
    <source>
        <dbReference type="Pfam" id="PF20151"/>
    </source>
</evidence>